<feature type="compositionally biased region" description="Low complexity" evidence="9">
    <location>
        <begin position="537"/>
        <end position="550"/>
    </location>
</feature>
<feature type="compositionally biased region" description="Basic and acidic residues" evidence="9">
    <location>
        <begin position="351"/>
        <end position="369"/>
    </location>
</feature>
<dbReference type="CDD" id="cd01285">
    <property type="entry name" value="nucleoside_deaminase"/>
    <property type="match status" value="1"/>
</dbReference>
<dbReference type="HAMAP" id="MF_00972">
    <property type="entry name" value="tRNA_aden_deaminase"/>
    <property type="match status" value="1"/>
</dbReference>
<dbReference type="Proteomes" id="UP000249390">
    <property type="component" value="Unassembled WGS sequence"/>
</dbReference>
<evidence type="ECO:0000256" key="7">
    <source>
        <dbReference type="ARBA" id="ARBA00022833"/>
    </source>
</evidence>
<dbReference type="GO" id="GO:0002100">
    <property type="term" value="P:tRNA wobble adenosine to inosine editing"/>
    <property type="evidence" value="ECO:0007669"/>
    <property type="project" value="InterPro"/>
</dbReference>
<dbReference type="GO" id="GO:0009507">
    <property type="term" value="C:chloroplast"/>
    <property type="evidence" value="ECO:0007669"/>
    <property type="project" value="TreeGrafter"/>
</dbReference>
<comment type="cofactor">
    <cofactor evidence="1">
        <name>Zn(2+)</name>
        <dbReference type="ChEBI" id="CHEBI:29105"/>
    </cofactor>
</comment>
<dbReference type="InterPro" id="IPR016193">
    <property type="entry name" value="Cytidine_deaminase-like"/>
</dbReference>
<dbReference type="GO" id="GO:0052717">
    <property type="term" value="F:tRNA-specific adenosine-34 deaminase activity"/>
    <property type="evidence" value="ECO:0007669"/>
    <property type="project" value="UniProtKB-EC"/>
</dbReference>
<accession>A0A328D2Y7</accession>
<keyword evidence="4" id="KW-0819">tRNA processing</keyword>
<comment type="subunit">
    <text evidence="2">Homodimer.</text>
</comment>
<feature type="region of interest" description="Disordered" evidence="9">
    <location>
        <begin position="1035"/>
        <end position="1056"/>
    </location>
</feature>
<name>A0A328D2Y7_9ASTE</name>
<feature type="region of interest" description="Disordered" evidence="9">
    <location>
        <begin position="620"/>
        <end position="648"/>
    </location>
</feature>
<dbReference type="EMBL" id="NQVE01000195">
    <property type="protein sequence ID" value="RAL40167.1"/>
    <property type="molecule type" value="Genomic_DNA"/>
</dbReference>
<dbReference type="PANTHER" id="PTHR11079:SF179">
    <property type="entry name" value="TRNA(ADENINE(34)) DEAMINASE, CHLOROPLASTIC"/>
    <property type="match status" value="1"/>
</dbReference>
<evidence type="ECO:0000256" key="6">
    <source>
        <dbReference type="ARBA" id="ARBA00022801"/>
    </source>
</evidence>
<evidence type="ECO:0000256" key="1">
    <source>
        <dbReference type="ARBA" id="ARBA00001947"/>
    </source>
</evidence>
<dbReference type="Gene3D" id="3.40.140.10">
    <property type="entry name" value="Cytidine Deaminase, domain 2"/>
    <property type="match status" value="1"/>
</dbReference>
<feature type="compositionally biased region" description="Basic and acidic residues" evidence="9">
    <location>
        <begin position="401"/>
        <end position="410"/>
    </location>
</feature>
<feature type="domain" description="CMP/dCMP-type deaminase" evidence="10">
    <location>
        <begin position="876"/>
        <end position="998"/>
    </location>
</feature>
<dbReference type="PANTHER" id="PTHR11079">
    <property type="entry name" value="CYTOSINE DEAMINASE FAMILY MEMBER"/>
    <property type="match status" value="1"/>
</dbReference>
<reference evidence="11 12" key="1">
    <citation type="submission" date="2018-06" db="EMBL/GenBank/DDBJ databases">
        <title>The Genome of Cuscuta australis (Dodder) Provides Insight into the Evolution of Plant Parasitism.</title>
        <authorList>
            <person name="Liu H."/>
        </authorList>
    </citation>
    <scope>NUCLEOTIDE SEQUENCE [LARGE SCALE GENOMIC DNA]</scope>
    <source>
        <strain evidence="12">cv. Yunnan</strain>
        <tissue evidence="11">Vines</tissue>
    </source>
</reference>
<feature type="region of interest" description="Disordered" evidence="9">
    <location>
        <begin position="479"/>
        <end position="602"/>
    </location>
</feature>
<evidence type="ECO:0000313" key="12">
    <source>
        <dbReference type="Proteomes" id="UP000249390"/>
    </source>
</evidence>
<evidence type="ECO:0000313" key="11">
    <source>
        <dbReference type="EMBL" id="RAL40167.1"/>
    </source>
</evidence>
<keyword evidence="7" id="KW-0862">Zinc</keyword>
<dbReference type="SUPFAM" id="SSF53927">
    <property type="entry name" value="Cytidine deaminase-like"/>
    <property type="match status" value="1"/>
</dbReference>
<evidence type="ECO:0000256" key="5">
    <source>
        <dbReference type="ARBA" id="ARBA00022723"/>
    </source>
</evidence>
<feature type="region of interest" description="Disordered" evidence="9">
    <location>
        <begin position="306"/>
        <end position="450"/>
    </location>
</feature>
<protein>
    <recommendedName>
        <fullName evidence="3">tRNA(adenine(34)) deaminase</fullName>
        <ecNumber evidence="3">3.5.4.33</ecNumber>
    </recommendedName>
</protein>
<organism evidence="11 12">
    <name type="scientific">Cuscuta australis</name>
    <dbReference type="NCBI Taxonomy" id="267555"/>
    <lineage>
        <taxon>Eukaryota</taxon>
        <taxon>Viridiplantae</taxon>
        <taxon>Streptophyta</taxon>
        <taxon>Embryophyta</taxon>
        <taxon>Tracheophyta</taxon>
        <taxon>Spermatophyta</taxon>
        <taxon>Magnoliopsida</taxon>
        <taxon>eudicotyledons</taxon>
        <taxon>Gunneridae</taxon>
        <taxon>Pentapetalae</taxon>
        <taxon>asterids</taxon>
        <taxon>lamiids</taxon>
        <taxon>Solanales</taxon>
        <taxon>Convolvulaceae</taxon>
        <taxon>Cuscuteae</taxon>
        <taxon>Cuscuta</taxon>
        <taxon>Cuscuta subgen. Grammica</taxon>
        <taxon>Cuscuta sect. Cleistogrammica</taxon>
    </lineage>
</organism>
<dbReference type="GO" id="GO:0046872">
    <property type="term" value="F:metal ion binding"/>
    <property type="evidence" value="ECO:0007669"/>
    <property type="project" value="UniProtKB-KW"/>
</dbReference>
<keyword evidence="5" id="KW-0479">Metal-binding</keyword>
<dbReference type="Pfam" id="PF00383">
    <property type="entry name" value="dCMP_cyt_deam_1"/>
    <property type="match status" value="1"/>
</dbReference>
<dbReference type="InterPro" id="IPR028883">
    <property type="entry name" value="tRNA_aden_deaminase"/>
</dbReference>
<keyword evidence="12" id="KW-1185">Reference proteome</keyword>
<feature type="compositionally biased region" description="Low complexity" evidence="9">
    <location>
        <begin position="592"/>
        <end position="602"/>
    </location>
</feature>
<comment type="caution">
    <text evidence="11">The sequence shown here is derived from an EMBL/GenBank/DDBJ whole genome shotgun (WGS) entry which is preliminary data.</text>
</comment>
<evidence type="ECO:0000256" key="3">
    <source>
        <dbReference type="ARBA" id="ARBA00012740"/>
    </source>
</evidence>
<comment type="catalytic activity">
    <reaction evidence="8">
        <text>adenosine(34) in tRNA + H2O + H(+) = inosine(34) in tRNA + NH4(+)</text>
        <dbReference type="Rhea" id="RHEA:43168"/>
        <dbReference type="Rhea" id="RHEA-COMP:10373"/>
        <dbReference type="Rhea" id="RHEA-COMP:10374"/>
        <dbReference type="ChEBI" id="CHEBI:15377"/>
        <dbReference type="ChEBI" id="CHEBI:15378"/>
        <dbReference type="ChEBI" id="CHEBI:28938"/>
        <dbReference type="ChEBI" id="CHEBI:74411"/>
        <dbReference type="ChEBI" id="CHEBI:82852"/>
        <dbReference type="EC" id="3.5.4.33"/>
    </reaction>
</comment>
<evidence type="ECO:0000259" key="10">
    <source>
        <dbReference type="PROSITE" id="PS51747"/>
    </source>
</evidence>
<dbReference type="FunFam" id="3.40.140.10:FF:000005">
    <property type="entry name" value="tRNA-specific adenosine deaminase"/>
    <property type="match status" value="1"/>
</dbReference>
<keyword evidence="6" id="KW-0378">Hydrolase</keyword>
<dbReference type="PROSITE" id="PS51747">
    <property type="entry name" value="CYT_DCMP_DEAMINASES_2"/>
    <property type="match status" value="1"/>
</dbReference>
<dbReference type="InterPro" id="IPR002125">
    <property type="entry name" value="CMP_dCMP_dom"/>
</dbReference>
<gene>
    <name evidence="11" type="ORF">DM860_008307</name>
</gene>
<proteinExistence type="inferred from homology"/>
<sequence>MYHTCVSSTLSLKCKGCVCFSSNDNPYCCTIDIFNKYPLFDSSSSWCCCSNSMYRVPLGTCYVYGLSQSSLIQWSPCKRVYLTSLDRCNTDFPVSGIARKCCYDKPSCYLNERRGKGRFGSPGFKENSERGSFCDVGEAEVLLGLLSESVDEEFDDMKKRRGSSWKKRVLEIKRSGIESDHIHKKGDKLGAVRRTKLEAELEEDSKMRKEHRRGDGEDVLLGGGVEKKWRAAREVMGGKNLVRRREEDKEVFLSSERKKEICVPRQEKEQVVRKSYTEREMNGTGEDFSVVDHGNKVRREGSTCSSYYSASSRGDIESDNEVQIEKGQNHTKLSRRNGEFSRYGEVGQHVRTFEDHSEGQGSISRKEDASVGPYVGSHDIDHNLQRKKSEKRLGGTSIEENEFRKKESSHKQSRVSGVDEIKLGKELSTSKACDDKKWESSSAEQVTQQSEIRMKHEKFLGEPQIQEVAVRGSFGKGESNIRKKHAEASSYITEEKQKQAREVTGQVTKDEHRTCISERQSYPELIGQEEYKTNLHSSSSESRGKSSQTSAGGCTRIMELPKLSGQPTSSMHPEHPLMMGCENGNSVNTQKSQAYSSSQVSSSSKLESMSGFAAQRLSSETAQSGLTVPTEHSKDRPYQMQEESQETQGVVIRNEKVRHEVSSSEIRTETELILEGEQQNPKVLSQIELGESQLKENVSTTCLDEMWVDQSIQETSKTEIKRSGQPLWHIIRDIVRLRWISSSGSGGLCPSHQSTTSSEAWIAGEKLKHDNRSQYEHSSDKLRIEDVQLQGEASNSSHSVSPTRITNLVSNEEKLQKTAESRELIVPSSASSEISFPEVKDLEVRQRRRFQRVNQVMKDRFDEWEEAYKLETEQRKADEMFMREALLEAKKAACNWEVPVGAVLVKGGKIISRGCNLVEELRDSTAHAEMICIREASNILRSWRLSETTLYVTLEPCPMCAGAILQARIDTLVWGAPNKLLGADGSWIRLFPDGDGQQSTDKPPAPVHPFHPKMNVRRGVLASECAESMQQFFQLRRKKEKKPDEPPPPRLPISTHPNRFLAKIHDAFHLMFCL</sequence>
<evidence type="ECO:0000256" key="2">
    <source>
        <dbReference type="ARBA" id="ARBA00011738"/>
    </source>
</evidence>
<dbReference type="EC" id="3.5.4.33" evidence="3"/>
<dbReference type="AlphaFoldDB" id="A0A328D2Y7"/>
<evidence type="ECO:0000256" key="9">
    <source>
        <dbReference type="SAM" id="MobiDB-lite"/>
    </source>
</evidence>
<evidence type="ECO:0000256" key="4">
    <source>
        <dbReference type="ARBA" id="ARBA00022694"/>
    </source>
</evidence>
<feature type="compositionally biased region" description="Polar residues" evidence="9">
    <location>
        <begin position="440"/>
        <end position="450"/>
    </location>
</feature>
<evidence type="ECO:0000256" key="8">
    <source>
        <dbReference type="ARBA" id="ARBA00048045"/>
    </source>
</evidence>